<gene>
    <name evidence="1" type="ORF">BSTOLATCC_MIC28820</name>
</gene>
<sequence>MAFNAVLEEKYMINCERKNLRWVFRSMKANNRDLDEKLEENECGKRKRDNRRKSEKFTTMKNDIFSEEINFDVSSHVMHDADRDLGKQIGAVIVGENKRSDELLNEKLKKSALSTKSEKCSIHNNDFESPDTCKVCILQ</sequence>
<evidence type="ECO:0000313" key="1">
    <source>
        <dbReference type="EMBL" id="CAG9321541.1"/>
    </source>
</evidence>
<protein>
    <submittedName>
        <fullName evidence="1">Uncharacterized protein</fullName>
    </submittedName>
</protein>
<evidence type="ECO:0000313" key="2">
    <source>
        <dbReference type="Proteomes" id="UP001162131"/>
    </source>
</evidence>
<organism evidence="1 2">
    <name type="scientific">Blepharisma stoltei</name>
    <dbReference type="NCBI Taxonomy" id="1481888"/>
    <lineage>
        <taxon>Eukaryota</taxon>
        <taxon>Sar</taxon>
        <taxon>Alveolata</taxon>
        <taxon>Ciliophora</taxon>
        <taxon>Postciliodesmatophora</taxon>
        <taxon>Heterotrichea</taxon>
        <taxon>Heterotrichida</taxon>
        <taxon>Blepharismidae</taxon>
        <taxon>Blepharisma</taxon>
    </lineage>
</organism>
<accession>A0AAU9J768</accession>
<reference evidence="1" key="1">
    <citation type="submission" date="2021-09" db="EMBL/GenBank/DDBJ databases">
        <authorList>
            <consortium name="AG Swart"/>
            <person name="Singh M."/>
            <person name="Singh A."/>
            <person name="Seah K."/>
            <person name="Emmerich C."/>
        </authorList>
    </citation>
    <scope>NUCLEOTIDE SEQUENCE</scope>
    <source>
        <strain evidence="1">ATCC30299</strain>
    </source>
</reference>
<dbReference type="AlphaFoldDB" id="A0AAU9J768"/>
<dbReference type="Proteomes" id="UP001162131">
    <property type="component" value="Unassembled WGS sequence"/>
</dbReference>
<comment type="caution">
    <text evidence="1">The sequence shown here is derived from an EMBL/GenBank/DDBJ whole genome shotgun (WGS) entry which is preliminary data.</text>
</comment>
<keyword evidence="2" id="KW-1185">Reference proteome</keyword>
<name>A0AAU9J768_9CILI</name>
<proteinExistence type="predicted"/>
<dbReference type="EMBL" id="CAJZBQ010000028">
    <property type="protein sequence ID" value="CAG9321541.1"/>
    <property type="molecule type" value="Genomic_DNA"/>
</dbReference>